<protein>
    <recommendedName>
        <fullName evidence="4">CN hydrolase domain-containing protein</fullName>
    </recommendedName>
</protein>
<evidence type="ECO:0000313" key="2">
    <source>
        <dbReference type="EMBL" id="MDN3712733.1"/>
    </source>
</evidence>
<reference evidence="3" key="1">
    <citation type="journal article" date="2019" name="Int. J. Syst. Evol. Microbiol.">
        <title>The Global Catalogue of Microorganisms (GCM) 10K type strain sequencing project: providing services to taxonomists for standard genome sequencing and annotation.</title>
        <authorList>
            <consortium name="The Broad Institute Genomics Platform"/>
            <consortium name="The Broad Institute Genome Sequencing Center for Infectious Disease"/>
            <person name="Wu L."/>
            <person name="Ma J."/>
        </authorList>
    </citation>
    <scope>NUCLEOTIDE SEQUENCE [LARGE SCALE GENOMIC DNA]</scope>
    <source>
        <strain evidence="3">CECT 8482</strain>
    </source>
</reference>
<name>A0ABT8DA16_9RHOB</name>
<dbReference type="Proteomes" id="UP001243846">
    <property type="component" value="Unassembled WGS sequence"/>
</dbReference>
<feature type="region of interest" description="Disordered" evidence="1">
    <location>
        <begin position="61"/>
        <end position="98"/>
    </location>
</feature>
<evidence type="ECO:0000256" key="1">
    <source>
        <dbReference type="SAM" id="MobiDB-lite"/>
    </source>
</evidence>
<gene>
    <name evidence="2" type="ORF">QWZ10_14980</name>
</gene>
<evidence type="ECO:0000313" key="3">
    <source>
        <dbReference type="Proteomes" id="UP001243846"/>
    </source>
</evidence>
<organism evidence="2 3">
    <name type="scientific">Paracoccus cavernae</name>
    <dbReference type="NCBI Taxonomy" id="1571207"/>
    <lineage>
        <taxon>Bacteria</taxon>
        <taxon>Pseudomonadati</taxon>
        <taxon>Pseudomonadota</taxon>
        <taxon>Alphaproteobacteria</taxon>
        <taxon>Rhodobacterales</taxon>
        <taxon>Paracoccaceae</taxon>
        <taxon>Paracoccus</taxon>
    </lineage>
</organism>
<proteinExistence type="predicted"/>
<evidence type="ECO:0008006" key="4">
    <source>
        <dbReference type="Google" id="ProtNLM"/>
    </source>
</evidence>
<dbReference type="Gene3D" id="3.20.20.150">
    <property type="entry name" value="Divalent-metal-dependent TIM barrel enzymes"/>
    <property type="match status" value="1"/>
</dbReference>
<dbReference type="EMBL" id="JAUFRC010000001">
    <property type="protein sequence ID" value="MDN3712733.1"/>
    <property type="molecule type" value="Genomic_DNA"/>
</dbReference>
<comment type="caution">
    <text evidence="2">The sequence shown here is derived from an EMBL/GenBank/DDBJ whole genome shotgun (WGS) entry which is preliminary data.</text>
</comment>
<feature type="compositionally biased region" description="Basic residues" evidence="1">
    <location>
        <begin position="85"/>
        <end position="98"/>
    </location>
</feature>
<sequence>MDIVLAARVNLQRSIASEDAANRQGGIDYLKFCIEAADRVGAKIIGGPLYGEPLVFAGRAPIRGRPRRSPSARNAPSTVWPRSRPWPRLRGRSSASRR</sequence>
<accession>A0ABT8DA16</accession>
<keyword evidence="3" id="KW-1185">Reference proteome</keyword>